<comment type="subcellular location">
    <subcellularLocation>
        <location evidence="1">Cell membrane</location>
        <topology evidence="1">Multi-pass membrane protein</topology>
    </subcellularLocation>
</comment>
<keyword evidence="4 5" id="KW-0472">Membrane</keyword>
<feature type="transmembrane region" description="Helical" evidence="5">
    <location>
        <begin position="43"/>
        <end position="62"/>
    </location>
</feature>
<dbReference type="InterPro" id="IPR011701">
    <property type="entry name" value="MFS"/>
</dbReference>
<dbReference type="PANTHER" id="PTHR42718:SF43">
    <property type="entry name" value="LINCOMYCIN RESISTANCE PROTEIN LMRB"/>
    <property type="match status" value="1"/>
</dbReference>
<evidence type="ECO:0000256" key="5">
    <source>
        <dbReference type="SAM" id="Phobius"/>
    </source>
</evidence>
<dbReference type="Pfam" id="PF07690">
    <property type="entry name" value="MFS_1"/>
    <property type="match status" value="1"/>
</dbReference>
<dbReference type="SUPFAM" id="SSF103473">
    <property type="entry name" value="MFS general substrate transporter"/>
    <property type="match status" value="1"/>
</dbReference>
<dbReference type="GO" id="GO:0022857">
    <property type="term" value="F:transmembrane transporter activity"/>
    <property type="evidence" value="ECO:0007669"/>
    <property type="project" value="InterPro"/>
</dbReference>
<accession>A0A120GR86</accession>
<protein>
    <recommendedName>
        <fullName evidence="8">Major facilitator superfamily (MFS) profile domain-containing protein</fullName>
    </recommendedName>
</protein>
<evidence type="ECO:0000256" key="1">
    <source>
        <dbReference type="ARBA" id="ARBA00004651"/>
    </source>
</evidence>
<name>A0A120GR86_9BACI</name>
<organism evidence="6 7">
    <name type="scientific">Peribacillus simplex</name>
    <dbReference type="NCBI Taxonomy" id="1478"/>
    <lineage>
        <taxon>Bacteria</taxon>
        <taxon>Bacillati</taxon>
        <taxon>Bacillota</taxon>
        <taxon>Bacilli</taxon>
        <taxon>Bacillales</taxon>
        <taxon>Bacillaceae</taxon>
        <taxon>Peribacillus</taxon>
    </lineage>
</organism>
<dbReference type="AlphaFoldDB" id="A0A120GR86"/>
<evidence type="ECO:0000256" key="3">
    <source>
        <dbReference type="ARBA" id="ARBA00022989"/>
    </source>
</evidence>
<sequence length="135" mass="14254">MYGQGPLGFEAKTVGLLLLPGALLNGALSPKIGILFDKYGPRTMIIPGTVLLIVTMIIYSTISFSIPAWAFILVYMALMLAIATIMMPSQTGALNQLPPHLYPHGTAMSNTLQPMAGALGVSTHGPVQASWSKQG</sequence>
<keyword evidence="7" id="KW-1185">Reference proteome</keyword>
<evidence type="ECO:0000256" key="2">
    <source>
        <dbReference type="ARBA" id="ARBA00022692"/>
    </source>
</evidence>
<feature type="transmembrane region" description="Helical" evidence="5">
    <location>
        <begin position="68"/>
        <end position="87"/>
    </location>
</feature>
<proteinExistence type="predicted"/>
<dbReference type="Proteomes" id="UP000064189">
    <property type="component" value="Unassembled WGS sequence"/>
</dbReference>
<dbReference type="EMBL" id="LNNH01000003">
    <property type="protein sequence ID" value="KWW22544.1"/>
    <property type="molecule type" value="Genomic_DNA"/>
</dbReference>
<evidence type="ECO:0000313" key="6">
    <source>
        <dbReference type="EMBL" id="KWW22544.1"/>
    </source>
</evidence>
<gene>
    <name evidence="6" type="ORF">AS888_11955</name>
</gene>
<dbReference type="Gene3D" id="1.20.1250.20">
    <property type="entry name" value="MFS general substrate transporter like domains"/>
    <property type="match status" value="1"/>
</dbReference>
<keyword evidence="3 5" id="KW-1133">Transmembrane helix</keyword>
<evidence type="ECO:0008006" key="8">
    <source>
        <dbReference type="Google" id="ProtNLM"/>
    </source>
</evidence>
<dbReference type="InterPro" id="IPR036259">
    <property type="entry name" value="MFS_trans_sf"/>
</dbReference>
<dbReference type="PANTHER" id="PTHR42718">
    <property type="entry name" value="MAJOR FACILITATOR SUPERFAMILY MULTIDRUG TRANSPORTER MFSC"/>
    <property type="match status" value="1"/>
</dbReference>
<feature type="transmembrane region" description="Helical" evidence="5">
    <location>
        <begin position="14"/>
        <end position="36"/>
    </location>
</feature>
<evidence type="ECO:0000256" key="4">
    <source>
        <dbReference type="ARBA" id="ARBA00023136"/>
    </source>
</evidence>
<comment type="caution">
    <text evidence="6">The sequence shown here is derived from an EMBL/GenBank/DDBJ whole genome shotgun (WGS) entry which is preliminary data.</text>
</comment>
<dbReference type="GO" id="GO:0005886">
    <property type="term" value="C:plasma membrane"/>
    <property type="evidence" value="ECO:0007669"/>
    <property type="project" value="UniProtKB-SubCell"/>
</dbReference>
<evidence type="ECO:0000313" key="7">
    <source>
        <dbReference type="Proteomes" id="UP000064189"/>
    </source>
</evidence>
<keyword evidence="2 5" id="KW-0812">Transmembrane</keyword>
<reference evidence="6 7" key="1">
    <citation type="submission" date="2015-11" db="EMBL/GenBank/DDBJ databases">
        <title>Genome Sequence of Bacillus simplex strain VanAntwerpen2.</title>
        <authorList>
            <person name="Couger M.B."/>
        </authorList>
    </citation>
    <scope>NUCLEOTIDE SEQUENCE [LARGE SCALE GENOMIC DNA]</scope>
    <source>
        <strain evidence="6 7">VanAntwerpen02</strain>
    </source>
</reference>